<evidence type="ECO:0000313" key="2">
    <source>
        <dbReference type="Proteomes" id="UP000515121"/>
    </source>
</evidence>
<proteinExistence type="predicted"/>
<protein>
    <submittedName>
        <fullName evidence="3">Uncharacterized protein LOC111313699 isoform X2</fullName>
    </submittedName>
</protein>
<reference evidence="3" key="1">
    <citation type="submission" date="2025-08" db="UniProtKB">
        <authorList>
            <consortium name="RefSeq"/>
        </authorList>
    </citation>
    <scope>IDENTIFICATION</scope>
    <source>
        <tissue evidence="3">Fruit stalk</tissue>
    </source>
</reference>
<dbReference type="RefSeq" id="XP_022770115.1">
    <property type="nucleotide sequence ID" value="XM_022914380.1"/>
</dbReference>
<dbReference type="GeneID" id="111313699"/>
<feature type="region of interest" description="Disordered" evidence="1">
    <location>
        <begin position="1"/>
        <end position="27"/>
    </location>
</feature>
<gene>
    <name evidence="3" type="primary">LOC111313699</name>
</gene>
<dbReference type="PANTHER" id="PTHR36769:SF1">
    <property type="entry name" value="2,3-BISPHOSPHOGLYCERATE-DEPENDENT PHOSPHOGLYCERATE MUTASE"/>
    <property type="match status" value="1"/>
</dbReference>
<feature type="compositionally biased region" description="Basic residues" evidence="1">
    <location>
        <begin position="9"/>
        <end position="27"/>
    </location>
</feature>
<dbReference type="PANTHER" id="PTHR36769">
    <property type="entry name" value="2,3-BISPHOSPHOGLYCERATE-DEPENDENT PHOSPHOGLYCERATE MUTASE"/>
    <property type="match status" value="1"/>
</dbReference>
<name>A0A6P6AZA1_DURZI</name>
<accession>A0A6P6AZA1</accession>
<keyword evidence="2" id="KW-1185">Reference proteome</keyword>
<evidence type="ECO:0000313" key="3">
    <source>
        <dbReference type="RefSeq" id="XP_022770115.1"/>
    </source>
</evidence>
<dbReference type="AlphaFoldDB" id="A0A6P6AZA1"/>
<evidence type="ECO:0000256" key="1">
    <source>
        <dbReference type="SAM" id="MobiDB-lite"/>
    </source>
</evidence>
<dbReference type="Proteomes" id="UP000515121">
    <property type="component" value="Unplaced"/>
</dbReference>
<organism evidence="2 3">
    <name type="scientific">Durio zibethinus</name>
    <name type="common">Durian</name>
    <dbReference type="NCBI Taxonomy" id="66656"/>
    <lineage>
        <taxon>Eukaryota</taxon>
        <taxon>Viridiplantae</taxon>
        <taxon>Streptophyta</taxon>
        <taxon>Embryophyta</taxon>
        <taxon>Tracheophyta</taxon>
        <taxon>Spermatophyta</taxon>
        <taxon>Magnoliopsida</taxon>
        <taxon>eudicotyledons</taxon>
        <taxon>Gunneridae</taxon>
        <taxon>Pentapetalae</taxon>
        <taxon>rosids</taxon>
        <taxon>malvids</taxon>
        <taxon>Malvales</taxon>
        <taxon>Malvaceae</taxon>
        <taxon>Helicteroideae</taxon>
        <taxon>Durio</taxon>
    </lineage>
</organism>
<sequence>MTQKGNLFKGHKKQKTIPPNRHGKLPHIRKGKRVVKPSKLTKEMDADRFKTMKYLVFLGKSLIQWHSETIREAVLKDFPDCCIIMHCICMITIAPRNYKRKYGADQVHKPLQCDKSSHCC</sequence>